<keyword evidence="1" id="KW-1133">Transmembrane helix</keyword>
<keyword evidence="1" id="KW-0472">Membrane</keyword>
<gene>
    <name evidence="2" type="ORF">QR680_000531</name>
</gene>
<keyword evidence="3" id="KW-1185">Reference proteome</keyword>
<name>A0AA39LDR1_9BILA</name>
<evidence type="ECO:0000256" key="1">
    <source>
        <dbReference type="SAM" id="Phobius"/>
    </source>
</evidence>
<evidence type="ECO:0000313" key="3">
    <source>
        <dbReference type="Proteomes" id="UP001175271"/>
    </source>
</evidence>
<organism evidence="2 3">
    <name type="scientific">Steinernema hermaphroditum</name>
    <dbReference type="NCBI Taxonomy" id="289476"/>
    <lineage>
        <taxon>Eukaryota</taxon>
        <taxon>Metazoa</taxon>
        <taxon>Ecdysozoa</taxon>
        <taxon>Nematoda</taxon>
        <taxon>Chromadorea</taxon>
        <taxon>Rhabditida</taxon>
        <taxon>Tylenchina</taxon>
        <taxon>Panagrolaimomorpha</taxon>
        <taxon>Strongyloidoidea</taxon>
        <taxon>Steinernematidae</taxon>
        <taxon>Steinernema</taxon>
    </lineage>
</organism>
<accession>A0AA39LDR1</accession>
<dbReference type="EMBL" id="JAUCMV010000005">
    <property type="protein sequence ID" value="KAK0394021.1"/>
    <property type="molecule type" value="Genomic_DNA"/>
</dbReference>
<dbReference type="AlphaFoldDB" id="A0AA39LDR1"/>
<evidence type="ECO:0000313" key="2">
    <source>
        <dbReference type="EMBL" id="KAK0394021.1"/>
    </source>
</evidence>
<sequence>MTIMDYTIPLQIRLIAGLLITVCISAFVMYFIWWKKRRIEQAHLYEVETVVFHPDDPVHQVVIVPIDETQPLHQV</sequence>
<reference evidence="2" key="1">
    <citation type="submission" date="2023-06" db="EMBL/GenBank/DDBJ databases">
        <title>Genomic analysis of the entomopathogenic nematode Steinernema hermaphroditum.</title>
        <authorList>
            <person name="Schwarz E.M."/>
            <person name="Heppert J.K."/>
            <person name="Baniya A."/>
            <person name="Schwartz H.T."/>
            <person name="Tan C.-H."/>
            <person name="Antoshechkin I."/>
            <person name="Sternberg P.W."/>
            <person name="Goodrich-Blair H."/>
            <person name="Dillman A.R."/>
        </authorList>
    </citation>
    <scope>NUCLEOTIDE SEQUENCE</scope>
    <source>
        <strain evidence="2">PS9179</strain>
        <tissue evidence="2">Whole animal</tissue>
    </source>
</reference>
<proteinExistence type="predicted"/>
<protein>
    <submittedName>
        <fullName evidence="2">Uncharacterized protein</fullName>
    </submittedName>
</protein>
<dbReference type="Proteomes" id="UP001175271">
    <property type="component" value="Unassembled WGS sequence"/>
</dbReference>
<keyword evidence="1" id="KW-0812">Transmembrane</keyword>
<comment type="caution">
    <text evidence="2">The sequence shown here is derived from an EMBL/GenBank/DDBJ whole genome shotgun (WGS) entry which is preliminary data.</text>
</comment>
<feature type="transmembrane region" description="Helical" evidence="1">
    <location>
        <begin position="12"/>
        <end position="33"/>
    </location>
</feature>